<dbReference type="EC" id="7.1.1.9" evidence="4 21"/>
<dbReference type="GO" id="GO:0022904">
    <property type="term" value="P:respiratory electron transport chain"/>
    <property type="evidence" value="ECO:0007669"/>
    <property type="project" value="TreeGrafter"/>
</dbReference>
<dbReference type="InterPro" id="IPR023616">
    <property type="entry name" value="Cyt_c_oxase-like_su1_dom"/>
</dbReference>
<dbReference type="Pfam" id="PF00115">
    <property type="entry name" value="COX1"/>
    <property type="match status" value="1"/>
</dbReference>
<feature type="transmembrane region" description="Helical" evidence="21">
    <location>
        <begin position="396"/>
        <end position="414"/>
    </location>
</feature>
<feature type="transmembrane region" description="Helical" evidence="21">
    <location>
        <begin position="163"/>
        <end position="189"/>
    </location>
</feature>
<keyword evidence="12" id="KW-1278">Translocase</keyword>
<dbReference type="EMBL" id="CP000804">
    <property type="protein sequence ID" value="ABU59606.1"/>
    <property type="molecule type" value="Genomic_DNA"/>
</dbReference>
<evidence type="ECO:0000256" key="21">
    <source>
        <dbReference type="RuleBase" id="RU363061"/>
    </source>
</evidence>
<dbReference type="PANTHER" id="PTHR10422:SF18">
    <property type="entry name" value="CYTOCHROME C OXIDASE SUBUNIT 1"/>
    <property type="match status" value="1"/>
</dbReference>
<evidence type="ECO:0000256" key="6">
    <source>
        <dbReference type="ARBA" id="ARBA00022448"/>
    </source>
</evidence>
<dbReference type="KEGG" id="rca:Rcas_3557"/>
<organism evidence="23 24">
    <name type="scientific">Roseiflexus castenholzii (strain DSM 13941 / HLO8)</name>
    <dbReference type="NCBI Taxonomy" id="383372"/>
    <lineage>
        <taxon>Bacteria</taxon>
        <taxon>Bacillati</taxon>
        <taxon>Chloroflexota</taxon>
        <taxon>Chloroflexia</taxon>
        <taxon>Chloroflexales</taxon>
        <taxon>Roseiflexineae</taxon>
        <taxon>Roseiflexaceae</taxon>
        <taxon>Roseiflexus</taxon>
    </lineage>
</organism>
<evidence type="ECO:0000259" key="22">
    <source>
        <dbReference type="PROSITE" id="PS50855"/>
    </source>
</evidence>
<dbReference type="UniPathway" id="UPA00705"/>
<comment type="similarity">
    <text evidence="3 20">Belongs to the heme-copper respiratory oxidase family.</text>
</comment>
<evidence type="ECO:0000256" key="16">
    <source>
        <dbReference type="ARBA" id="ARBA00023008"/>
    </source>
</evidence>
<dbReference type="STRING" id="383372.Rcas_3557"/>
<dbReference type="GO" id="GO:0006119">
    <property type="term" value="P:oxidative phosphorylation"/>
    <property type="evidence" value="ECO:0007669"/>
    <property type="project" value="UniProtKB-UniPathway"/>
</dbReference>
<dbReference type="InterPro" id="IPR023615">
    <property type="entry name" value="Cyt_c_Oxase_su1_BS"/>
</dbReference>
<dbReference type="Gene3D" id="1.20.210.10">
    <property type="entry name" value="Cytochrome c oxidase-like, subunit I domain"/>
    <property type="match status" value="1"/>
</dbReference>
<evidence type="ECO:0000256" key="3">
    <source>
        <dbReference type="ARBA" id="ARBA00009578"/>
    </source>
</evidence>
<dbReference type="GO" id="GO:0046872">
    <property type="term" value="F:metal ion binding"/>
    <property type="evidence" value="ECO:0007669"/>
    <property type="project" value="UniProtKB-KW"/>
</dbReference>
<evidence type="ECO:0000256" key="4">
    <source>
        <dbReference type="ARBA" id="ARBA00012949"/>
    </source>
</evidence>
<dbReference type="SUPFAM" id="SSF81442">
    <property type="entry name" value="Cytochrome c oxidase subunit I-like"/>
    <property type="match status" value="1"/>
</dbReference>
<evidence type="ECO:0000256" key="14">
    <source>
        <dbReference type="ARBA" id="ARBA00022989"/>
    </source>
</evidence>
<evidence type="ECO:0000256" key="20">
    <source>
        <dbReference type="RuleBase" id="RU000370"/>
    </source>
</evidence>
<feature type="transmembrane region" description="Helical" evidence="21">
    <location>
        <begin position="201"/>
        <end position="229"/>
    </location>
</feature>
<feature type="transmembrane region" description="Helical" evidence="21">
    <location>
        <begin position="467"/>
        <end position="489"/>
    </location>
</feature>
<dbReference type="InterPro" id="IPR036927">
    <property type="entry name" value="Cyt_c_oxase-like_su1_sf"/>
</dbReference>
<dbReference type="PROSITE" id="PS50855">
    <property type="entry name" value="COX1"/>
    <property type="match status" value="1"/>
</dbReference>
<evidence type="ECO:0000256" key="18">
    <source>
        <dbReference type="ARBA" id="ARBA00025218"/>
    </source>
</evidence>
<comment type="catalytic activity">
    <reaction evidence="19 21">
        <text>4 Fe(II)-[cytochrome c] + O2 + 8 H(+)(in) = 4 Fe(III)-[cytochrome c] + 2 H2O + 4 H(+)(out)</text>
        <dbReference type="Rhea" id="RHEA:11436"/>
        <dbReference type="Rhea" id="RHEA-COMP:10350"/>
        <dbReference type="Rhea" id="RHEA-COMP:14399"/>
        <dbReference type="ChEBI" id="CHEBI:15377"/>
        <dbReference type="ChEBI" id="CHEBI:15378"/>
        <dbReference type="ChEBI" id="CHEBI:15379"/>
        <dbReference type="ChEBI" id="CHEBI:29033"/>
        <dbReference type="ChEBI" id="CHEBI:29034"/>
        <dbReference type="EC" id="7.1.1.9"/>
    </reaction>
</comment>
<accession>A7NPW0</accession>
<evidence type="ECO:0000313" key="23">
    <source>
        <dbReference type="EMBL" id="ABU59606.1"/>
    </source>
</evidence>
<keyword evidence="6 20" id="KW-0813">Transport</keyword>
<evidence type="ECO:0000256" key="2">
    <source>
        <dbReference type="ARBA" id="ARBA00004673"/>
    </source>
</evidence>
<keyword evidence="11 21" id="KW-0479">Metal-binding</keyword>
<reference evidence="23 24" key="1">
    <citation type="submission" date="2007-08" db="EMBL/GenBank/DDBJ databases">
        <title>Complete sequence of Roseiflexus castenholzii DSM 13941.</title>
        <authorList>
            <consortium name="US DOE Joint Genome Institute"/>
            <person name="Copeland A."/>
            <person name="Lucas S."/>
            <person name="Lapidus A."/>
            <person name="Barry K."/>
            <person name="Glavina del Rio T."/>
            <person name="Dalin E."/>
            <person name="Tice H."/>
            <person name="Pitluck S."/>
            <person name="Thompson L.S."/>
            <person name="Brettin T."/>
            <person name="Bruce D."/>
            <person name="Detter J.C."/>
            <person name="Han C."/>
            <person name="Tapia R."/>
            <person name="Schmutz J."/>
            <person name="Larimer F."/>
            <person name="Land M."/>
            <person name="Hauser L."/>
            <person name="Kyrpides N."/>
            <person name="Mikhailova N."/>
            <person name="Bryant D.A."/>
            <person name="Hanada S."/>
            <person name="Tsukatani Y."/>
            <person name="Richardson P."/>
        </authorList>
    </citation>
    <scope>NUCLEOTIDE SEQUENCE [LARGE SCALE GENOMIC DNA]</scope>
    <source>
        <strain evidence="24">DSM 13941 / HLO8</strain>
    </source>
</reference>
<feature type="transmembrane region" description="Helical" evidence="21">
    <location>
        <begin position="609"/>
        <end position="629"/>
    </location>
</feature>
<feature type="transmembrane region" description="Helical" evidence="21">
    <location>
        <begin position="426"/>
        <end position="447"/>
    </location>
</feature>
<keyword evidence="15 21" id="KW-0408">Iron</keyword>
<evidence type="ECO:0000256" key="7">
    <source>
        <dbReference type="ARBA" id="ARBA00022475"/>
    </source>
</evidence>
<protein>
    <recommendedName>
        <fullName evidence="5 21">Cytochrome c oxidase subunit 1</fullName>
        <ecNumber evidence="4 21">7.1.1.9</ecNumber>
    </recommendedName>
</protein>
<keyword evidence="24" id="KW-1185">Reference proteome</keyword>
<feature type="transmembrane region" description="Helical" evidence="21">
    <location>
        <begin position="36"/>
        <end position="56"/>
    </location>
</feature>
<name>A7NPW0_ROSCS</name>
<feature type="transmembrane region" description="Helical" evidence="21">
    <location>
        <begin position="76"/>
        <end position="100"/>
    </location>
</feature>
<evidence type="ECO:0000256" key="8">
    <source>
        <dbReference type="ARBA" id="ARBA00022617"/>
    </source>
</evidence>
<dbReference type="InterPro" id="IPR000883">
    <property type="entry name" value="Cyt_C_Oxase_1"/>
</dbReference>
<dbReference type="OrthoDB" id="9759913at2"/>
<keyword evidence="8 20" id="KW-0349">Heme</keyword>
<proteinExistence type="inferred from homology"/>
<dbReference type="GO" id="GO:0005886">
    <property type="term" value="C:plasma membrane"/>
    <property type="evidence" value="ECO:0007669"/>
    <property type="project" value="UniProtKB-SubCell"/>
</dbReference>
<dbReference type="InterPro" id="IPR014241">
    <property type="entry name" value="Cyt_c_oxidase_su1_bac"/>
</dbReference>
<feature type="transmembrane region" description="Helical" evidence="21">
    <location>
        <begin position="584"/>
        <end position="603"/>
    </location>
</feature>
<dbReference type="GO" id="GO:0020037">
    <property type="term" value="F:heme binding"/>
    <property type="evidence" value="ECO:0007669"/>
    <property type="project" value="InterPro"/>
</dbReference>
<dbReference type="eggNOG" id="COG0843">
    <property type="taxonomic scope" value="Bacteria"/>
</dbReference>
<dbReference type="Gene3D" id="1.10.287.70">
    <property type="match status" value="1"/>
</dbReference>
<dbReference type="Proteomes" id="UP000000263">
    <property type="component" value="Chromosome"/>
</dbReference>
<feature type="transmembrane region" description="Helical" evidence="21">
    <location>
        <begin position="354"/>
        <end position="376"/>
    </location>
</feature>
<comment type="pathway">
    <text evidence="2 21">Energy metabolism; oxidative phosphorylation.</text>
</comment>
<dbReference type="AlphaFoldDB" id="A7NPW0"/>
<feature type="transmembrane region" description="Helical" evidence="21">
    <location>
        <begin position="249"/>
        <end position="272"/>
    </location>
</feature>
<keyword evidence="13 20" id="KW-0249">Electron transport</keyword>
<feature type="domain" description="Cytochrome oxidase subunit I profile" evidence="22">
    <location>
        <begin position="16"/>
        <end position="531"/>
    </location>
</feature>
<feature type="transmembrane region" description="Helical" evidence="21">
    <location>
        <begin position="120"/>
        <end position="143"/>
    </location>
</feature>
<keyword evidence="23" id="KW-0560">Oxidoreductase</keyword>
<dbReference type="GO" id="GO:0015990">
    <property type="term" value="P:electron transport coupled proton transport"/>
    <property type="evidence" value="ECO:0007669"/>
    <property type="project" value="InterPro"/>
</dbReference>
<dbReference type="FunFam" id="1.20.210.10:FF:000006">
    <property type="entry name" value="Cytochrome c oxidase subunit 1"/>
    <property type="match status" value="1"/>
</dbReference>
<keyword evidence="9 20" id="KW-0679">Respiratory chain</keyword>
<keyword evidence="7 21" id="KW-1003">Cell membrane</keyword>
<dbReference type="RefSeq" id="WP_012122029.1">
    <property type="nucleotide sequence ID" value="NC_009767.1"/>
</dbReference>
<evidence type="ECO:0000256" key="12">
    <source>
        <dbReference type="ARBA" id="ARBA00022967"/>
    </source>
</evidence>
<evidence type="ECO:0000256" key="10">
    <source>
        <dbReference type="ARBA" id="ARBA00022692"/>
    </source>
</evidence>
<evidence type="ECO:0000256" key="9">
    <source>
        <dbReference type="ARBA" id="ARBA00022660"/>
    </source>
</evidence>
<comment type="subcellular location">
    <subcellularLocation>
        <location evidence="1 21">Cell membrane</location>
        <topology evidence="1 21">Multi-pass membrane protein</topology>
    </subcellularLocation>
</comment>
<dbReference type="GO" id="GO:0016491">
    <property type="term" value="F:oxidoreductase activity"/>
    <property type="evidence" value="ECO:0007669"/>
    <property type="project" value="UniProtKB-KW"/>
</dbReference>
<feature type="transmembrane region" description="Helical" evidence="21">
    <location>
        <begin position="284"/>
        <end position="305"/>
    </location>
</feature>
<dbReference type="CDD" id="cd01662">
    <property type="entry name" value="Ubiquinol_Oxidase_I"/>
    <property type="match status" value="1"/>
</dbReference>
<evidence type="ECO:0000256" key="13">
    <source>
        <dbReference type="ARBA" id="ARBA00022982"/>
    </source>
</evidence>
<evidence type="ECO:0000256" key="1">
    <source>
        <dbReference type="ARBA" id="ARBA00004651"/>
    </source>
</evidence>
<keyword evidence="10 20" id="KW-0812">Transmembrane</keyword>
<comment type="function">
    <text evidence="18 21">Cytochrome c oxidase is the component of the respiratory chain that catalyzes the reduction of oxygen to water. Subunits 1-3 form the functional core of the enzyme complex. CO I is the catalytic subunit of the enzyme. Electrons originating in cytochrome c are transferred via the copper A center of subunit 2 and heme A of subunit 1 to the bimetallic center formed by heme A3 and copper B.</text>
</comment>
<dbReference type="GO" id="GO:0004129">
    <property type="term" value="F:cytochrome-c oxidase activity"/>
    <property type="evidence" value="ECO:0007669"/>
    <property type="project" value="UniProtKB-EC"/>
</dbReference>
<keyword evidence="16 21" id="KW-0186">Copper</keyword>
<dbReference type="PANTHER" id="PTHR10422">
    <property type="entry name" value="CYTOCHROME C OXIDASE SUBUNIT 1"/>
    <property type="match status" value="1"/>
</dbReference>
<dbReference type="NCBIfam" id="TIGR02891">
    <property type="entry name" value="CtaD_CoxA"/>
    <property type="match status" value="1"/>
</dbReference>
<dbReference type="HOGENOM" id="CLU_011899_7_3_0"/>
<evidence type="ECO:0000256" key="19">
    <source>
        <dbReference type="ARBA" id="ARBA00047816"/>
    </source>
</evidence>
<dbReference type="PROSITE" id="PS00077">
    <property type="entry name" value="COX1_CUB"/>
    <property type="match status" value="1"/>
</dbReference>
<evidence type="ECO:0000256" key="5">
    <source>
        <dbReference type="ARBA" id="ARBA00015947"/>
    </source>
</evidence>
<dbReference type="PRINTS" id="PR01165">
    <property type="entry name" value="CYCOXIDASEI"/>
</dbReference>
<evidence type="ECO:0000313" key="24">
    <source>
        <dbReference type="Proteomes" id="UP000000263"/>
    </source>
</evidence>
<sequence>MAIAERTAGTVSPPSVSVRPGWAGWLSTTDHKRIGIMYLVSAFVFFLIGGIEALLMRIQLGVPDNTFLTPDVYNQMFTMHGTTMIFLGLMPLNVGLGNYIVPLMIGARDMAFPRLNALSIWLFIFGGLMLYVSFFVGGAPNVGWFAYAPLTQKQFAPTAGVDYWIIGIGLTGVASIAGALNFIVTILNMRAPGMTLNRMPLFVWMQLVVAFILIFAFPVLTVATIQLLFDRHFGTRFFLPNLGGDAVLWQHLFWFFGHPEVYILILPTMGIISEVLPTFSRKPIFGYAFVAYSGVAIGFLGFLVWAHHMFAVGLGPLANAFFGAASFLIAVPTGVKIFNWLATMWQGSLNLTTSMLYAIGFISMFIIGGISGITLASPPINVQQTDSYYVVAHMHYVLFGGAIQGIFAGVFYWFPKMTGRMLNERLGKWQFWLMLISFNLTFFPMHLSGNEGMPRRIYTYEAEMGWNLWNLISTIGALLLAVAFLLFLWNVLTSIRRGPIAPADPWDGATLEWAVSSPPPVYNFAVTPRVRSRRPLWDKKYPHLHEANGSHGAPAGRLAGPLDDGFEPETSAAMEPIHLPSPTYAPLIVSVGIMILGFGIIYLGDFGLIAASAMLVGLLIMATGILSWVRISHVDSPYQAH</sequence>
<gene>
    <name evidence="23" type="ordered locus">Rcas_3557</name>
</gene>
<evidence type="ECO:0000256" key="15">
    <source>
        <dbReference type="ARBA" id="ARBA00023004"/>
    </source>
</evidence>
<feature type="transmembrane region" description="Helical" evidence="21">
    <location>
        <begin position="317"/>
        <end position="342"/>
    </location>
</feature>
<evidence type="ECO:0000256" key="11">
    <source>
        <dbReference type="ARBA" id="ARBA00022723"/>
    </source>
</evidence>
<keyword evidence="17 21" id="KW-0472">Membrane</keyword>
<evidence type="ECO:0000256" key="17">
    <source>
        <dbReference type="ARBA" id="ARBA00023136"/>
    </source>
</evidence>
<keyword evidence="14 21" id="KW-1133">Transmembrane helix</keyword>